<dbReference type="SUPFAM" id="SSF53955">
    <property type="entry name" value="Lysozyme-like"/>
    <property type="match status" value="1"/>
</dbReference>
<feature type="domain" description="Transglycosylase SLT" evidence="2">
    <location>
        <begin position="42"/>
        <end position="151"/>
    </location>
</feature>
<name>A0A2D3WMC5_9BACT</name>
<dbReference type="RefSeq" id="WP_294895469.1">
    <property type="nucleotide sequence ID" value="NZ_DLUI01000141.1"/>
</dbReference>
<evidence type="ECO:0000256" key="1">
    <source>
        <dbReference type="SAM" id="SignalP"/>
    </source>
</evidence>
<keyword evidence="1" id="KW-0732">Signal</keyword>
<reference evidence="3 4" key="1">
    <citation type="journal article" date="2017" name="Front. Microbiol.">
        <title>Comparative Genomic Analysis of the Class Epsilonproteobacteria and Proposed Reclassification to Epsilonbacteraeota (phyl. nov.).</title>
        <authorList>
            <person name="Waite D.W."/>
            <person name="Vanwonterghem I."/>
            <person name="Rinke C."/>
            <person name="Parks D.H."/>
            <person name="Zhang Y."/>
            <person name="Takai K."/>
            <person name="Sievert S.M."/>
            <person name="Simon J."/>
            <person name="Campbell B.J."/>
            <person name="Hanson T.E."/>
            <person name="Woyke T."/>
            <person name="Klotz M.G."/>
            <person name="Hugenholtz P."/>
        </authorList>
    </citation>
    <scope>NUCLEOTIDE SEQUENCE [LARGE SCALE GENOMIC DNA]</scope>
    <source>
        <strain evidence="3">UBA12443</strain>
    </source>
</reference>
<gene>
    <name evidence="3" type="ORF">CFH83_09715</name>
</gene>
<evidence type="ECO:0000313" key="3">
    <source>
        <dbReference type="EMBL" id="DAB37703.1"/>
    </source>
</evidence>
<dbReference type="Proteomes" id="UP000228859">
    <property type="component" value="Unassembled WGS sequence"/>
</dbReference>
<dbReference type="Pfam" id="PF01464">
    <property type="entry name" value="SLT"/>
    <property type="match status" value="1"/>
</dbReference>
<organism evidence="3 4">
    <name type="scientific">Sulfuricurvum kujiense</name>
    <dbReference type="NCBI Taxonomy" id="148813"/>
    <lineage>
        <taxon>Bacteria</taxon>
        <taxon>Pseudomonadati</taxon>
        <taxon>Campylobacterota</taxon>
        <taxon>Epsilonproteobacteria</taxon>
        <taxon>Campylobacterales</taxon>
        <taxon>Sulfurimonadaceae</taxon>
        <taxon>Sulfuricurvum</taxon>
    </lineage>
</organism>
<dbReference type="InterPro" id="IPR008258">
    <property type="entry name" value="Transglycosylase_SLT_dom_1"/>
</dbReference>
<dbReference type="EMBL" id="DLUI01000141">
    <property type="protein sequence ID" value="DAB37703.1"/>
    <property type="molecule type" value="Genomic_DNA"/>
</dbReference>
<evidence type="ECO:0000259" key="2">
    <source>
        <dbReference type="Pfam" id="PF01464"/>
    </source>
</evidence>
<feature type="signal peptide" evidence="1">
    <location>
        <begin position="1"/>
        <end position="16"/>
    </location>
</feature>
<comment type="caution">
    <text evidence="3">The sequence shown here is derived from an EMBL/GenBank/DDBJ whole genome shotgun (WGS) entry which is preliminary data.</text>
</comment>
<accession>A0A2D3WMC5</accession>
<dbReference type="Gene3D" id="1.10.530.10">
    <property type="match status" value="1"/>
</dbReference>
<sequence length="175" mass="19502">MRFLSLILLFALSLLADSITPKQLHVLQTVRDVAKSIPDKNGNTYENTLSAICLTESSAGKYVIGDFKHKKSFTKASLGPMQIQVATARHVSKNVKKLRWLNDLSDVQLAGRLLGDIRLSAKVATHYLVLLQNQRLDHFYAISGYNGGTTNRPYYNRVMKNMGLINHLISSGKLS</sequence>
<dbReference type="InterPro" id="IPR023346">
    <property type="entry name" value="Lysozyme-like_dom_sf"/>
</dbReference>
<dbReference type="AlphaFoldDB" id="A0A2D3WMC5"/>
<protein>
    <recommendedName>
        <fullName evidence="2">Transglycosylase SLT domain-containing protein</fullName>
    </recommendedName>
</protein>
<feature type="chain" id="PRO_5013743376" description="Transglycosylase SLT domain-containing protein" evidence="1">
    <location>
        <begin position="17"/>
        <end position="175"/>
    </location>
</feature>
<evidence type="ECO:0000313" key="4">
    <source>
        <dbReference type="Proteomes" id="UP000228859"/>
    </source>
</evidence>
<proteinExistence type="predicted"/>